<evidence type="ECO:0000313" key="2">
    <source>
        <dbReference type="EMBL" id="RMY04798.1"/>
    </source>
</evidence>
<evidence type="ECO:0000313" key="3">
    <source>
        <dbReference type="Proteomes" id="UP000271337"/>
    </source>
</evidence>
<name>A0A3M6W9A6_HORWE</name>
<dbReference type="EMBL" id="QWIJ01001359">
    <property type="protein sequence ID" value="RMX75123.1"/>
    <property type="molecule type" value="Genomic_DNA"/>
</dbReference>
<evidence type="ECO:0000313" key="1">
    <source>
        <dbReference type="EMBL" id="RMX75123.1"/>
    </source>
</evidence>
<protein>
    <recommendedName>
        <fullName evidence="5">F-box domain-containing protein</fullName>
    </recommendedName>
</protein>
<sequence>MPNNIMDIASVTSHLLNLPRELRHRILLFTLEQPGNIELQQPMWASKGHYAQPVFQVSRLLRCEALQAFYEGNSFLWILDLLAVERSDPSRYISMSSEETKDHATTSQTSILPPSLIPVLPWEYPFLRTHLRRLHVNIYLPSNLTGDFNASQAWLTAMPIQLKRLVEVLDHGRRLQELTVLVTANTKRFNTRISLESEQLKALEVLSEMEIRGNVSIRTRHDFRAARVSIDSLGLEKKMKAR</sequence>
<organism evidence="1 4">
    <name type="scientific">Hortaea werneckii</name>
    <name type="common">Black yeast</name>
    <name type="synonym">Cladosporium werneckii</name>
    <dbReference type="NCBI Taxonomy" id="91943"/>
    <lineage>
        <taxon>Eukaryota</taxon>
        <taxon>Fungi</taxon>
        <taxon>Dikarya</taxon>
        <taxon>Ascomycota</taxon>
        <taxon>Pezizomycotina</taxon>
        <taxon>Dothideomycetes</taxon>
        <taxon>Dothideomycetidae</taxon>
        <taxon>Mycosphaerellales</taxon>
        <taxon>Teratosphaeriaceae</taxon>
        <taxon>Hortaea</taxon>
    </lineage>
</organism>
<reference evidence="3 4" key="1">
    <citation type="journal article" date="2018" name="BMC Genomics">
        <title>Genomic evidence for intraspecific hybridization in a clonal and extremely halotolerant yeast.</title>
        <authorList>
            <person name="Gostincar C."/>
            <person name="Stajich J.E."/>
            <person name="Zupancic J."/>
            <person name="Zalar P."/>
            <person name="Gunde-Cimerman N."/>
        </authorList>
    </citation>
    <scope>NUCLEOTIDE SEQUENCE [LARGE SCALE GENOMIC DNA]</scope>
    <source>
        <strain evidence="1 4">EXF-6656</strain>
        <strain evidence="2 3">EXF-6669</strain>
    </source>
</reference>
<dbReference type="AlphaFoldDB" id="A0A3M6W9A6"/>
<accession>A0A3M6W9A6</accession>
<evidence type="ECO:0000313" key="4">
    <source>
        <dbReference type="Proteomes" id="UP000281245"/>
    </source>
</evidence>
<gene>
    <name evidence="2" type="ORF">D0867_10228</name>
    <name evidence="1" type="ORF">D0869_11916</name>
</gene>
<proteinExistence type="predicted"/>
<evidence type="ECO:0008006" key="5">
    <source>
        <dbReference type="Google" id="ProtNLM"/>
    </source>
</evidence>
<comment type="caution">
    <text evidence="1">The sequence shown here is derived from an EMBL/GenBank/DDBJ whole genome shotgun (WGS) entry which is preliminary data.</text>
</comment>
<dbReference type="OrthoDB" id="3649512at2759"/>
<dbReference type="Proteomes" id="UP000281245">
    <property type="component" value="Unassembled WGS sequence"/>
</dbReference>
<dbReference type="Proteomes" id="UP000271337">
    <property type="component" value="Unassembled WGS sequence"/>
</dbReference>
<dbReference type="EMBL" id="QWIL01001314">
    <property type="protein sequence ID" value="RMY04798.1"/>
    <property type="molecule type" value="Genomic_DNA"/>
</dbReference>